<keyword evidence="1" id="KW-0732">Signal</keyword>
<dbReference type="EMBL" id="QGDO01000001">
    <property type="protein sequence ID" value="PWJ44219.1"/>
    <property type="molecule type" value="Genomic_DNA"/>
</dbReference>
<name>A0A315ZGE9_SEDFL</name>
<dbReference type="Proteomes" id="UP000245535">
    <property type="component" value="Unassembled WGS sequence"/>
</dbReference>
<accession>A0A315ZGE9</accession>
<organism evidence="2 3">
    <name type="scientific">Sediminitomix flava</name>
    <dbReference type="NCBI Taxonomy" id="379075"/>
    <lineage>
        <taxon>Bacteria</taxon>
        <taxon>Pseudomonadati</taxon>
        <taxon>Bacteroidota</taxon>
        <taxon>Cytophagia</taxon>
        <taxon>Cytophagales</taxon>
        <taxon>Flammeovirgaceae</taxon>
        <taxon>Sediminitomix</taxon>
    </lineage>
</organism>
<reference evidence="2 3" key="1">
    <citation type="submission" date="2018-03" db="EMBL/GenBank/DDBJ databases">
        <title>Genomic Encyclopedia of Archaeal and Bacterial Type Strains, Phase II (KMG-II): from individual species to whole genera.</title>
        <authorList>
            <person name="Goeker M."/>
        </authorList>
    </citation>
    <scope>NUCLEOTIDE SEQUENCE [LARGE SCALE GENOMIC DNA]</scope>
    <source>
        <strain evidence="2 3">DSM 28229</strain>
    </source>
</reference>
<feature type="signal peptide" evidence="1">
    <location>
        <begin position="1"/>
        <end position="21"/>
    </location>
</feature>
<dbReference type="RefSeq" id="WP_109615729.1">
    <property type="nucleotide sequence ID" value="NZ_QGDO01000001.1"/>
</dbReference>
<sequence>MNLKTGLIFLALFFVNTFSFAQSYKEEIEDDFNDYLSAIISKDFEKSMEYLTPEFFEYIPKKTLLMVMEQTFNNPTLEYELKNPKIIQIEDAQKIDEKYYSFLTYSNEILMRFLVEEKESKKDKRLRIKILQSSLDQSFGKGNVVYNEETDFFELKSIKKVYAISSDGVADWKFLVLEEKQKPLLSKILPKELLEKI</sequence>
<evidence type="ECO:0000313" key="2">
    <source>
        <dbReference type="EMBL" id="PWJ44219.1"/>
    </source>
</evidence>
<dbReference type="AlphaFoldDB" id="A0A315ZGE9"/>
<keyword evidence="3" id="KW-1185">Reference proteome</keyword>
<protein>
    <submittedName>
        <fullName evidence="2">Uncharacterized protein</fullName>
    </submittedName>
</protein>
<comment type="caution">
    <text evidence="2">The sequence shown here is derived from an EMBL/GenBank/DDBJ whole genome shotgun (WGS) entry which is preliminary data.</text>
</comment>
<gene>
    <name evidence="2" type="ORF">BC781_101569</name>
</gene>
<feature type="chain" id="PRO_5016244391" evidence="1">
    <location>
        <begin position="22"/>
        <end position="197"/>
    </location>
</feature>
<evidence type="ECO:0000313" key="3">
    <source>
        <dbReference type="Proteomes" id="UP000245535"/>
    </source>
</evidence>
<proteinExistence type="predicted"/>
<evidence type="ECO:0000256" key="1">
    <source>
        <dbReference type="SAM" id="SignalP"/>
    </source>
</evidence>
<dbReference type="OrthoDB" id="982449at2"/>